<comment type="caution">
    <text evidence="1">The sequence shown here is derived from an EMBL/GenBank/DDBJ whole genome shotgun (WGS) entry which is preliminary data.</text>
</comment>
<dbReference type="EMBL" id="RJJD01000002">
    <property type="protein sequence ID" value="RNI30766.1"/>
    <property type="molecule type" value="Genomic_DNA"/>
</dbReference>
<keyword evidence="1" id="KW-0378">Hydrolase</keyword>
<organism evidence="1 2">
    <name type="scientific">Rufibacter latericius</name>
    <dbReference type="NCBI Taxonomy" id="2487040"/>
    <lineage>
        <taxon>Bacteria</taxon>
        <taxon>Pseudomonadati</taxon>
        <taxon>Bacteroidota</taxon>
        <taxon>Cytophagia</taxon>
        <taxon>Cytophagales</taxon>
        <taxon>Hymenobacteraceae</taxon>
        <taxon>Rufibacter</taxon>
    </lineage>
</organism>
<dbReference type="AlphaFoldDB" id="A0A3M9MZ62"/>
<sequence>MKVIVTCEHGGNKVPAGYSTAFKNAKQVLNTHRGYDIGALDLYQQFSSIADFSIYSTTSRLVVELNRSLHHPKLFSEFMQPLTTTQAEKVLAEHYYPYRQKAEAQIADWVQHDFTVVHVSVHSFTPELNGKVRKADVGLLYDPKREREQLLAARWRQQMQMVSPDLKIRYNYPYKGTADGFITQVRKNYTNEQYAGLELEVNQRFPIKGTDEWQQLKTDLIQTFSRAL</sequence>
<dbReference type="OrthoDB" id="9815326at2"/>
<accession>A0A3M9MZ62</accession>
<dbReference type="Proteomes" id="UP000272117">
    <property type="component" value="Unassembled WGS sequence"/>
</dbReference>
<reference evidence="1 2" key="1">
    <citation type="submission" date="2018-11" db="EMBL/GenBank/DDBJ databases">
        <title>Rufibacter latericius sp. nov., isolated from water in Baiyang Lake.</title>
        <authorList>
            <person name="Yang Y."/>
        </authorList>
    </citation>
    <scope>NUCLEOTIDE SEQUENCE [LARGE SCALE GENOMIC DNA]</scope>
    <source>
        <strain evidence="1 2">R-22-1c-1</strain>
    </source>
</reference>
<evidence type="ECO:0000313" key="1">
    <source>
        <dbReference type="EMBL" id="RNI30766.1"/>
    </source>
</evidence>
<dbReference type="Gene3D" id="3.40.630.40">
    <property type="entry name" value="Zn-dependent exopeptidases"/>
    <property type="match status" value="1"/>
</dbReference>
<dbReference type="SUPFAM" id="SSF53187">
    <property type="entry name" value="Zn-dependent exopeptidases"/>
    <property type="match status" value="1"/>
</dbReference>
<dbReference type="Pfam" id="PF05013">
    <property type="entry name" value="FGase"/>
    <property type="match status" value="1"/>
</dbReference>
<dbReference type="InterPro" id="IPR007709">
    <property type="entry name" value="N-FG_amidohydro"/>
</dbReference>
<dbReference type="GO" id="GO:0016787">
    <property type="term" value="F:hydrolase activity"/>
    <property type="evidence" value="ECO:0007669"/>
    <property type="project" value="UniProtKB-KW"/>
</dbReference>
<name>A0A3M9MZ62_9BACT</name>
<keyword evidence="2" id="KW-1185">Reference proteome</keyword>
<proteinExistence type="predicted"/>
<evidence type="ECO:0000313" key="2">
    <source>
        <dbReference type="Proteomes" id="UP000272117"/>
    </source>
</evidence>
<gene>
    <name evidence="1" type="ORF">EFB08_05455</name>
</gene>
<protein>
    <submittedName>
        <fullName evidence="1">N-formylglutamate amidohydrolase</fullName>
    </submittedName>
</protein>